<evidence type="ECO:0000256" key="1">
    <source>
        <dbReference type="ARBA" id="ARBA00004123"/>
    </source>
</evidence>
<dbReference type="PANTHER" id="PTHR45793:SF5">
    <property type="entry name" value="HOMEOTIC PROTEIN OCELLILESS"/>
    <property type="match status" value="1"/>
</dbReference>
<feature type="DNA-binding region" description="Homeobox" evidence="6">
    <location>
        <begin position="5"/>
        <end position="64"/>
    </location>
</feature>
<comment type="caution">
    <text evidence="10">The sequence shown here is derived from an EMBL/GenBank/DDBJ whole genome shotgun (WGS) entry which is preliminary data.</text>
</comment>
<evidence type="ECO:0000313" key="10">
    <source>
        <dbReference type="EMBL" id="KAF6368235.1"/>
    </source>
</evidence>
<evidence type="ECO:0000256" key="2">
    <source>
        <dbReference type="ARBA" id="ARBA00022473"/>
    </source>
</evidence>
<evidence type="ECO:0000256" key="6">
    <source>
        <dbReference type="PROSITE-ProRule" id="PRU00108"/>
    </source>
</evidence>
<keyword evidence="5 6" id="KW-0539">Nucleus</keyword>
<keyword evidence="4 6" id="KW-0371">Homeobox</keyword>
<dbReference type="InterPro" id="IPR001356">
    <property type="entry name" value="HD"/>
</dbReference>
<sequence length="127" mass="14845">MATSQRQTCTKFTEDHLKILIKAFSRKPYPGHTTKQKLVLEITPEELKIQVWFQNGRVSLRVWKSSEPEEYLEARRAHHHPEERNQSREDAGVMPTSARSHVLITARRKNPYTDIDSRIKSPNLVLK</sequence>
<dbReference type="PANTHER" id="PTHR45793">
    <property type="entry name" value="HOMEOBOX PROTEIN"/>
    <property type="match status" value="1"/>
</dbReference>
<dbReference type="CDD" id="cd00086">
    <property type="entry name" value="homeodomain"/>
    <property type="match status" value="1"/>
</dbReference>
<feature type="compositionally biased region" description="Basic and acidic residues" evidence="8">
    <location>
        <begin position="71"/>
        <end position="91"/>
    </location>
</feature>
<keyword evidence="11" id="KW-1185">Reference proteome</keyword>
<evidence type="ECO:0000313" key="11">
    <source>
        <dbReference type="Proteomes" id="UP000527355"/>
    </source>
</evidence>
<gene>
    <name evidence="10" type="ORF">mMyoMyo1_004195</name>
</gene>
<dbReference type="SUPFAM" id="SSF46689">
    <property type="entry name" value="Homeodomain-like"/>
    <property type="match status" value="1"/>
</dbReference>
<dbReference type="GO" id="GO:0005634">
    <property type="term" value="C:nucleus"/>
    <property type="evidence" value="ECO:0007669"/>
    <property type="project" value="UniProtKB-SubCell"/>
</dbReference>
<keyword evidence="3 6" id="KW-0238">DNA-binding</keyword>
<dbReference type="GO" id="GO:0000981">
    <property type="term" value="F:DNA-binding transcription factor activity, RNA polymerase II-specific"/>
    <property type="evidence" value="ECO:0007669"/>
    <property type="project" value="TreeGrafter"/>
</dbReference>
<comment type="subcellular location">
    <subcellularLocation>
        <location evidence="1 6 7">Nucleus</location>
    </subcellularLocation>
</comment>
<evidence type="ECO:0000256" key="5">
    <source>
        <dbReference type="ARBA" id="ARBA00023242"/>
    </source>
</evidence>
<protein>
    <recommendedName>
        <fullName evidence="9">Homeobox domain-containing protein</fullName>
    </recommendedName>
</protein>
<evidence type="ECO:0000259" key="9">
    <source>
        <dbReference type="PROSITE" id="PS50071"/>
    </source>
</evidence>
<evidence type="ECO:0000256" key="4">
    <source>
        <dbReference type="ARBA" id="ARBA00023155"/>
    </source>
</evidence>
<dbReference type="InterPro" id="IPR009057">
    <property type="entry name" value="Homeodomain-like_sf"/>
</dbReference>
<feature type="domain" description="Homeobox" evidence="9">
    <location>
        <begin position="3"/>
        <end position="63"/>
    </location>
</feature>
<name>A0A7J7Z2E0_MYOMY</name>
<dbReference type="AlphaFoldDB" id="A0A7J7Z2E0"/>
<evidence type="ECO:0000256" key="7">
    <source>
        <dbReference type="RuleBase" id="RU000682"/>
    </source>
</evidence>
<proteinExistence type="predicted"/>
<dbReference type="Proteomes" id="UP000527355">
    <property type="component" value="Unassembled WGS sequence"/>
</dbReference>
<evidence type="ECO:0000256" key="8">
    <source>
        <dbReference type="SAM" id="MobiDB-lite"/>
    </source>
</evidence>
<dbReference type="EMBL" id="JABWUV010000003">
    <property type="protein sequence ID" value="KAF6368235.1"/>
    <property type="molecule type" value="Genomic_DNA"/>
</dbReference>
<evidence type="ECO:0000256" key="3">
    <source>
        <dbReference type="ARBA" id="ARBA00023125"/>
    </source>
</evidence>
<dbReference type="GO" id="GO:0000978">
    <property type="term" value="F:RNA polymerase II cis-regulatory region sequence-specific DNA binding"/>
    <property type="evidence" value="ECO:0007669"/>
    <property type="project" value="TreeGrafter"/>
</dbReference>
<dbReference type="Pfam" id="PF00046">
    <property type="entry name" value="Homeodomain"/>
    <property type="match status" value="1"/>
</dbReference>
<dbReference type="SMART" id="SM00389">
    <property type="entry name" value="HOX"/>
    <property type="match status" value="1"/>
</dbReference>
<accession>A0A7J7Z2E0</accession>
<feature type="region of interest" description="Disordered" evidence="8">
    <location>
        <begin position="71"/>
        <end position="105"/>
    </location>
</feature>
<keyword evidence="2" id="KW-0217">Developmental protein</keyword>
<organism evidence="10 11">
    <name type="scientific">Myotis myotis</name>
    <name type="common">Greater mouse-eared bat</name>
    <name type="synonym">Vespertilio myotis</name>
    <dbReference type="NCBI Taxonomy" id="51298"/>
    <lineage>
        <taxon>Eukaryota</taxon>
        <taxon>Metazoa</taxon>
        <taxon>Chordata</taxon>
        <taxon>Craniata</taxon>
        <taxon>Vertebrata</taxon>
        <taxon>Euteleostomi</taxon>
        <taxon>Mammalia</taxon>
        <taxon>Eutheria</taxon>
        <taxon>Laurasiatheria</taxon>
        <taxon>Chiroptera</taxon>
        <taxon>Yangochiroptera</taxon>
        <taxon>Vespertilionidae</taxon>
        <taxon>Myotis</taxon>
    </lineage>
</organism>
<dbReference type="Gene3D" id="1.10.10.60">
    <property type="entry name" value="Homeodomain-like"/>
    <property type="match status" value="1"/>
</dbReference>
<dbReference type="PROSITE" id="PS50071">
    <property type="entry name" value="HOMEOBOX_2"/>
    <property type="match status" value="1"/>
</dbReference>
<reference evidence="10 11" key="1">
    <citation type="journal article" date="2020" name="Nature">
        <title>Six reference-quality genomes reveal evolution of bat adaptations.</title>
        <authorList>
            <person name="Jebb D."/>
            <person name="Huang Z."/>
            <person name="Pippel M."/>
            <person name="Hughes G.M."/>
            <person name="Lavrichenko K."/>
            <person name="Devanna P."/>
            <person name="Winkler S."/>
            <person name="Jermiin L.S."/>
            <person name="Skirmuntt E.C."/>
            <person name="Katzourakis A."/>
            <person name="Burkitt-Gray L."/>
            <person name="Ray D.A."/>
            <person name="Sullivan K.A.M."/>
            <person name="Roscito J.G."/>
            <person name="Kirilenko B.M."/>
            <person name="Davalos L.M."/>
            <person name="Corthals A.P."/>
            <person name="Power M.L."/>
            <person name="Jones G."/>
            <person name="Ransome R.D."/>
            <person name="Dechmann D.K.N."/>
            <person name="Locatelli A.G."/>
            <person name="Puechmaille S.J."/>
            <person name="Fedrigo O."/>
            <person name="Jarvis E.D."/>
            <person name="Hiller M."/>
            <person name="Vernes S.C."/>
            <person name="Myers E.W."/>
            <person name="Teeling E.C."/>
        </authorList>
    </citation>
    <scope>NUCLEOTIDE SEQUENCE [LARGE SCALE GENOMIC DNA]</scope>
    <source>
        <strain evidence="10">MMyoMyo1</strain>
        <tissue evidence="10">Flight muscle</tissue>
    </source>
</reference>